<protein>
    <submittedName>
        <fullName evidence="1">Uncharacterized protein</fullName>
    </submittedName>
</protein>
<sequence>MKNIPSTLNFHGGGRVGKMAGILNHSMHIAQLRSSLRRPGNLLQSAAVLLLSYSLIPSHGLWFGSVGGVEVETFRRAAEEMGKTGKMKI</sequence>
<gene>
    <name evidence="1" type="ORF">SDJN03_19361</name>
</gene>
<evidence type="ECO:0000313" key="1">
    <source>
        <dbReference type="EMBL" id="KAG6583429.1"/>
    </source>
</evidence>
<name>A0AAV6MNP1_9ROSI</name>
<dbReference type="Proteomes" id="UP000685013">
    <property type="component" value="Chromosome 13"/>
</dbReference>
<keyword evidence="2" id="KW-1185">Reference proteome</keyword>
<feature type="non-terminal residue" evidence="1">
    <location>
        <position position="1"/>
    </location>
</feature>
<dbReference type="EMBL" id="JAGKQH010000013">
    <property type="protein sequence ID" value="KAG6583429.1"/>
    <property type="molecule type" value="Genomic_DNA"/>
</dbReference>
<proteinExistence type="predicted"/>
<reference evidence="1 2" key="1">
    <citation type="journal article" date="2021" name="Hortic Res">
        <title>The domestication of Cucurbita argyrosperma as revealed by the genome of its wild relative.</title>
        <authorList>
            <person name="Barrera-Redondo J."/>
            <person name="Sanchez-de la Vega G."/>
            <person name="Aguirre-Liguori J.A."/>
            <person name="Castellanos-Morales G."/>
            <person name="Gutierrez-Guerrero Y.T."/>
            <person name="Aguirre-Dugua X."/>
            <person name="Aguirre-Planter E."/>
            <person name="Tenaillon M.I."/>
            <person name="Lira-Saade R."/>
            <person name="Eguiarte L.E."/>
        </authorList>
    </citation>
    <scope>NUCLEOTIDE SEQUENCE [LARGE SCALE GENOMIC DNA]</scope>
    <source>
        <strain evidence="1">JBR-2021</strain>
    </source>
</reference>
<organism evidence="1 2">
    <name type="scientific">Cucurbita argyrosperma subsp. sororia</name>
    <dbReference type="NCBI Taxonomy" id="37648"/>
    <lineage>
        <taxon>Eukaryota</taxon>
        <taxon>Viridiplantae</taxon>
        <taxon>Streptophyta</taxon>
        <taxon>Embryophyta</taxon>
        <taxon>Tracheophyta</taxon>
        <taxon>Spermatophyta</taxon>
        <taxon>Magnoliopsida</taxon>
        <taxon>eudicotyledons</taxon>
        <taxon>Gunneridae</taxon>
        <taxon>Pentapetalae</taxon>
        <taxon>rosids</taxon>
        <taxon>fabids</taxon>
        <taxon>Cucurbitales</taxon>
        <taxon>Cucurbitaceae</taxon>
        <taxon>Cucurbiteae</taxon>
        <taxon>Cucurbita</taxon>
    </lineage>
</organism>
<evidence type="ECO:0000313" key="2">
    <source>
        <dbReference type="Proteomes" id="UP000685013"/>
    </source>
</evidence>
<accession>A0AAV6MNP1</accession>
<dbReference type="AlphaFoldDB" id="A0AAV6MNP1"/>
<comment type="caution">
    <text evidence="1">The sequence shown here is derived from an EMBL/GenBank/DDBJ whole genome shotgun (WGS) entry which is preliminary data.</text>
</comment>